<sequence>MALKIDTDVIPKSIQPPSHPVHMQVTVAAAEGANANVNVSVEATPDQPNIHVTISAGNEANEAEDNTLIEPAEDAQVVRNYAVGPGNTTTDEFDIVPERKGTEDAPPGFKLRRTKTLTIPETDPKHEYEYYQVRKGHPKERDPLWFPVVTEYPAKNSYANLWVKMDTGADVNLIAMGTVVDLGVVDQIRPWSPVDGKNIEEIGGNKFSICGCITLSFYAGHARRPFKAEFLIPTDKEGIDNKTDGLPDVLVGWDFLINNHLLMVDVDYHNDVDDEYETLAVHTCEEREIGVLKACPLLRPNAVGGGGGGGRGAVRVRPGASGVRR</sequence>
<proteinExistence type="predicted"/>
<organism evidence="1 2">
    <name type="scientific">Phaeomoniella chlamydospora</name>
    <name type="common">Phaeoacremonium chlamydosporum</name>
    <dbReference type="NCBI Taxonomy" id="158046"/>
    <lineage>
        <taxon>Eukaryota</taxon>
        <taxon>Fungi</taxon>
        <taxon>Dikarya</taxon>
        <taxon>Ascomycota</taxon>
        <taxon>Pezizomycotina</taxon>
        <taxon>Eurotiomycetes</taxon>
        <taxon>Chaetothyriomycetidae</taxon>
        <taxon>Phaeomoniellales</taxon>
        <taxon>Phaeomoniellaceae</taxon>
        <taxon>Phaeomoniella</taxon>
    </lineage>
</organism>
<dbReference type="Proteomes" id="UP000053317">
    <property type="component" value="Unassembled WGS sequence"/>
</dbReference>
<comment type="caution">
    <text evidence="1">The sequence shown here is derived from an EMBL/GenBank/DDBJ whole genome shotgun (WGS) entry which is preliminary data.</text>
</comment>
<dbReference type="AlphaFoldDB" id="A0A0G2E4B3"/>
<keyword evidence="2" id="KW-1185">Reference proteome</keyword>
<dbReference type="EMBL" id="LCWF01000149">
    <property type="protein sequence ID" value="KKY17186.1"/>
    <property type="molecule type" value="Genomic_DNA"/>
</dbReference>
<reference evidence="1 2" key="1">
    <citation type="submission" date="2015-05" db="EMBL/GenBank/DDBJ databases">
        <title>Distinctive expansion of gene families associated with plant cell wall degradation and secondary metabolism in the genomes of grapevine trunk pathogens.</title>
        <authorList>
            <person name="Lawrence D.P."/>
            <person name="Travadon R."/>
            <person name="Rolshausen P.E."/>
            <person name="Baumgartner K."/>
        </authorList>
    </citation>
    <scope>NUCLEOTIDE SEQUENCE [LARGE SCALE GENOMIC DNA]</scope>
    <source>
        <strain evidence="1">UCRPC4</strain>
    </source>
</reference>
<name>A0A0G2E4B3_PHACM</name>
<dbReference type="OrthoDB" id="3879263at2759"/>
<accession>A0A0G2E4B3</accession>
<evidence type="ECO:0000313" key="1">
    <source>
        <dbReference type="EMBL" id="KKY17186.1"/>
    </source>
</evidence>
<reference evidence="1 2" key="2">
    <citation type="submission" date="2015-05" db="EMBL/GenBank/DDBJ databases">
        <authorList>
            <person name="Morales-Cruz A."/>
            <person name="Amrine K.C."/>
            <person name="Cantu D."/>
        </authorList>
    </citation>
    <scope>NUCLEOTIDE SEQUENCE [LARGE SCALE GENOMIC DNA]</scope>
    <source>
        <strain evidence="1">UCRPC4</strain>
    </source>
</reference>
<gene>
    <name evidence="1" type="ORF">UCRPC4_g05679</name>
</gene>
<evidence type="ECO:0000313" key="2">
    <source>
        <dbReference type="Proteomes" id="UP000053317"/>
    </source>
</evidence>
<protein>
    <submittedName>
        <fullName evidence="1">Uncharacterized protein</fullName>
    </submittedName>
</protein>